<dbReference type="VEuPathDB" id="FungiDB:PNEJI1_000181"/>
<reference evidence="2 3" key="1">
    <citation type="journal article" date="2012" name="MBio">
        <title>De novo assembly of the Pneumocystis jirovecii genome from a single bronchoalveolar lavage fluid specimen from a patient.</title>
        <authorList>
            <person name="Cisse O.H."/>
            <person name="Pagni M."/>
            <person name="Hauser P.M."/>
        </authorList>
    </citation>
    <scope>NUCLEOTIDE SEQUENCE [LARGE SCALE GENOMIC DNA]</scope>
    <source>
        <strain evidence="2 3">SE8</strain>
    </source>
</reference>
<gene>
    <name evidence="2" type="ORF">PNEJI1_000181</name>
</gene>
<proteinExistence type="predicted"/>
<dbReference type="InParanoid" id="L0PCW2"/>
<dbReference type="Proteomes" id="UP000010422">
    <property type="component" value="Unassembled WGS sequence"/>
</dbReference>
<sequence>MDKQIKEELEEKEREKKPLKKPARPISLAYRDRCLHVSAGRVKLCKEFNEDLFLDLTAKV</sequence>
<accession>L0PCW2</accession>
<comment type="caution">
    <text evidence="2">The sequence shown here is derived from an EMBL/GenBank/DDBJ whole genome shotgun (WGS) entry which is preliminary data.</text>
</comment>
<feature type="compositionally biased region" description="Basic and acidic residues" evidence="1">
    <location>
        <begin position="1"/>
        <end position="16"/>
    </location>
</feature>
<evidence type="ECO:0000313" key="3">
    <source>
        <dbReference type="Proteomes" id="UP000010422"/>
    </source>
</evidence>
<evidence type="ECO:0000256" key="1">
    <source>
        <dbReference type="SAM" id="MobiDB-lite"/>
    </source>
</evidence>
<feature type="region of interest" description="Disordered" evidence="1">
    <location>
        <begin position="1"/>
        <end position="22"/>
    </location>
</feature>
<organism evidence="3">
    <name type="scientific">Pneumocystis jirovecii</name>
    <name type="common">Human pneumocystis pneumonia agent</name>
    <dbReference type="NCBI Taxonomy" id="42068"/>
    <lineage>
        <taxon>Eukaryota</taxon>
        <taxon>Fungi</taxon>
        <taxon>Dikarya</taxon>
        <taxon>Ascomycota</taxon>
        <taxon>Taphrinomycotina</taxon>
        <taxon>Pneumocystomycetes</taxon>
        <taxon>Pneumocystaceae</taxon>
        <taxon>Pneumocystis</taxon>
    </lineage>
</organism>
<name>L0PCW2_PNEJI</name>
<protein>
    <submittedName>
        <fullName evidence="2">Uncharacterized protein</fullName>
    </submittedName>
</protein>
<dbReference type="AlphaFoldDB" id="L0PCW2"/>
<dbReference type="EMBL" id="CAKM01000242">
    <property type="protein sequence ID" value="CCJ30241.1"/>
    <property type="molecule type" value="Genomic_DNA"/>
</dbReference>
<evidence type="ECO:0000313" key="2">
    <source>
        <dbReference type="EMBL" id="CCJ30241.1"/>
    </source>
</evidence>